<proteinExistence type="predicted"/>
<dbReference type="Gene3D" id="3.40.630.30">
    <property type="match status" value="1"/>
</dbReference>
<organism evidence="1">
    <name type="scientific">Eiseniibacteriota bacterium</name>
    <dbReference type="NCBI Taxonomy" id="2212470"/>
    <lineage>
        <taxon>Bacteria</taxon>
        <taxon>Candidatus Eiseniibacteriota</taxon>
    </lineage>
</organism>
<accession>A0A832MMN8</accession>
<reference evidence="1" key="1">
    <citation type="journal article" date="2020" name="mSystems">
        <title>Genome- and Community-Level Interaction Insights into Carbon Utilization and Element Cycling Functions of Hydrothermarchaeota in Hydrothermal Sediment.</title>
        <authorList>
            <person name="Zhou Z."/>
            <person name="Liu Y."/>
            <person name="Xu W."/>
            <person name="Pan J."/>
            <person name="Luo Z.H."/>
            <person name="Li M."/>
        </authorList>
    </citation>
    <scope>NUCLEOTIDE SEQUENCE [LARGE SCALE GENOMIC DNA]</scope>
    <source>
        <strain evidence="1">SpSt-381</strain>
    </source>
</reference>
<dbReference type="InterPro" id="IPR016181">
    <property type="entry name" value="Acyl_CoA_acyltransferase"/>
</dbReference>
<dbReference type="AlphaFoldDB" id="A0A832MMN8"/>
<sequence length="344" mass="37667">MTPLVWLTRDPLPAVFLVTWMRLLGGAPGAHFAYRTDVLRWDARHGRHAAAVLVEDGGRTGGLVLRETREGWACGWPWRWCAMYSGWAGSGPVDLEADDAARLFEAARAVAGPRRLRAFFPHPPPRGVPGYPAGATIMWSVVHDDGELLRSMGDSKRRMVKRARAAGYVVREATSPHDFRAFAAVHDAAHRRRAGAAPRPAPPADPAPGEGWREWELPWMWLLIAERNGVVASGAGDSIGPGWSVEGRTAASDPEARREGAFALLCLEEARAARDRGFRWINHGGDTYFKREVSGRLGTRVPIWCWLSGGGGWRAANVFEASWRGARARLAARRRGTGSRGSAS</sequence>
<protein>
    <submittedName>
        <fullName evidence="1">Uncharacterized protein</fullName>
    </submittedName>
</protein>
<comment type="caution">
    <text evidence="1">The sequence shown here is derived from an EMBL/GenBank/DDBJ whole genome shotgun (WGS) entry which is preliminary data.</text>
</comment>
<dbReference type="SUPFAM" id="SSF55729">
    <property type="entry name" value="Acyl-CoA N-acyltransferases (Nat)"/>
    <property type="match status" value="1"/>
</dbReference>
<dbReference type="EMBL" id="DSQF01000012">
    <property type="protein sequence ID" value="HGZ43133.1"/>
    <property type="molecule type" value="Genomic_DNA"/>
</dbReference>
<gene>
    <name evidence="1" type="ORF">ENR23_06860</name>
</gene>
<name>A0A832MMN8_UNCEI</name>
<evidence type="ECO:0000313" key="1">
    <source>
        <dbReference type="EMBL" id="HGZ43133.1"/>
    </source>
</evidence>